<dbReference type="Proteomes" id="UP000515240">
    <property type="component" value="Chromosome"/>
</dbReference>
<dbReference type="RefSeq" id="WP_182326868.1">
    <property type="nucleotide sequence ID" value="NZ_CP058554.1"/>
</dbReference>
<gene>
    <name evidence="1" type="ORF">HS961_06140</name>
</gene>
<dbReference type="InterPro" id="IPR009000">
    <property type="entry name" value="Transl_B-barrel_sf"/>
</dbReference>
<dbReference type="EMBL" id="CP058554">
    <property type="protein sequence ID" value="QMV72449.1"/>
    <property type="molecule type" value="Genomic_DNA"/>
</dbReference>
<organism evidence="1 2">
    <name type="scientific">Comamonas piscis</name>
    <dbReference type="NCBI Taxonomy" id="1562974"/>
    <lineage>
        <taxon>Bacteria</taxon>
        <taxon>Pseudomonadati</taxon>
        <taxon>Pseudomonadota</taxon>
        <taxon>Betaproteobacteria</taxon>
        <taxon>Burkholderiales</taxon>
        <taxon>Comamonadaceae</taxon>
        <taxon>Comamonas</taxon>
    </lineage>
</organism>
<proteinExistence type="predicted"/>
<keyword evidence="2" id="KW-1185">Reference proteome</keyword>
<accession>A0A7G5EEM4</accession>
<evidence type="ECO:0008006" key="3">
    <source>
        <dbReference type="Google" id="ProtNLM"/>
    </source>
</evidence>
<evidence type="ECO:0000313" key="1">
    <source>
        <dbReference type="EMBL" id="QMV72449.1"/>
    </source>
</evidence>
<reference evidence="1 2" key="1">
    <citation type="journal article" date="2020" name="G3 (Bethesda)">
        <title>CeMbio - The Caenorhabditis elegans Microbiome Resource.</title>
        <authorList>
            <person name="Dirksen P."/>
            <person name="Assie A."/>
            <person name="Zimmermann J."/>
            <person name="Zhang F."/>
            <person name="Tietje A.M."/>
            <person name="Marsh S.A."/>
            <person name="Felix M.A."/>
            <person name="Shapira M."/>
            <person name="Kaleta C."/>
            <person name="Schulenburg H."/>
            <person name="Samuel B."/>
        </authorList>
    </citation>
    <scope>NUCLEOTIDE SEQUENCE [LARGE SCALE GENOMIC DNA]</scope>
    <source>
        <strain evidence="1 2">BIGb0172</strain>
    </source>
</reference>
<protein>
    <recommendedName>
        <fullName evidence="3">Translation elongation factor EFTu-like domain-containing protein</fullName>
    </recommendedName>
</protein>
<dbReference type="AlphaFoldDB" id="A0A7G5EEM4"/>
<evidence type="ECO:0000313" key="2">
    <source>
        <dbReference type="Proteomes" id="UP000515240"/>
    </source>
</evidence>
<sequence>MIFEFVVVDAFLIEGRSIIFTGKVGSGEVRVGDDLFLRSPHGKIKVKVISLEPSGFRVAGARAGDNLVVVVKHVNLSSVADGFHLTVENQIQVQSLTLHGRRF</sequence>
<dbReference type="Gene3D" id="2.40.30.10">
    <property type="entry name" value="Translation factors"/>
    <property type="match status" value="1"/>
</dbReference>
<name>A0A7G5EEM4_9BURK</name>
<dbReference type="SUPFAM" id="SSF50447">
    <property type="entry name" value="Translation proteins"/>
    <property type="match status" value="1"/>
</dbReference>
<dbReference type="KEGG" id="cpis:HS961_06140"/>